<evidence type="ECO:0000313" key="3">
    <source>
        <dbReference type="Proteomes" id="UP000001879"/>
    </source>
</evidence>
<organism evidence="1 3">
    <name type="scientific">Natrialba magadii (strain ATCC 43099 / DSM 3394 / CCM 3739 / CIP 104546 / IAM 13178 / JCM 8861 / NBRC 102185 / NCIMB 2190 / MS3)</name>
    <name type="common">Natronobacterium magadii</name>
    <dbReference type="NCBI Taxonomy" id="547559"/>
    <lineage>
        <taxon>Archaea</taxon>
        <taxon>Methanobacteriati</taxon>
        <taxon>Methanobacteriota</taxon>
        <taxon>Stenosarchaea group</taxon>
        <taxon>Halobacteria</taxon>
        <taxon>Halobacteriales</taxon>
        <taxon>Natrialbaceae</taxon>
        <taxon>Natrialba</taxon>
    </lineage>
</organism>
<reference evidence="2 4" key="3">
    <citation type="journal article" date="2014" name="PLoS Genet.">
        <title>Phylogenetically driven sequencing of extremely halophilic archaea reveals strategies for static and dynamic osmo-response.</title>
        <authorList>
            <person name="Becker E.A."/>
            <person name="Seitzer P.M."/>
            <person name="Tritt A."/>
            <person name="Larsen D."/>
            <person name="Krusor M."/>
            <person name="Yao A.I."/>
            <person name="Wu D."/>
            <person name="Madern D."/>
            <person name="Eisen J.A."/>
            <person name="Darling A.E."/>
            <person name="Facciotti M.T."/>
        </authorList>
    </citation>
    <scope>NUCLEOTIDE SEQUENCE [LARGE SCALE GENOMIC DNA]</scope>
    <source>
        <strain evidence="4">ATCC 43099 / DSM 3394 / CCM 3739 / CIP 104546 / IAM 13178 / JCM 8861 / NBRC 102185 / NCIMB 2190 / MS3</strain>
        <strain evidence="2">MS-3</strain>
    </source>
</reference>
<dbReference type="Gene3D" id="3.40.50.300">
    <property type="entry name" value="P-loop containing nucleotide triphosphate hydrolases"/>
    <property type="match status" value="1"/>
</dbReference>
<evidence type="ECO:0008006" key="5">
    <source>
        <dbReference type="Google" id="ProtNLM"/>
    </source>
</evidence>
<evidence type="ECO:0000313" key="4">
    <source>
        <dbReference type="Proteomes" id="UP000011543"/>
    </source>
</evidence>
<dbReference type="Pfam" id="PF13671">
    <property type="entry name" value="AAA_33"/>
    <property type="match status" value="1"/>
</dbReference>
<dbReference type="InterPro" id="IPR027417">
    <property type="entry name" value="P-loop_NTPase"/>
</dbReference>
<dbReference type="PaxDb" id="547559-Nmag_0133"/>
<dbReference type="OrthoDB" id="351022at2157"/>
<reference evidence="1 3" key="2">
    <citation type="journal article" date="2012" name="BMC Genomics">
        <title>A comparative genomics perspective on the genetic content of the alkaliphilic haloarchaeon Natrialba magadii ATCC 43099T.</title>
        <authorList>
            <person name="Siddaramappa S."/>
            <person name="Challacombe J.F."/>
            <person name="Decastro R.E."/>
            <person name="Pfeiffer F."/>
            <person name="Sastre D.E."/>
            <person name="Gimenez M.I."/>
            <person name="Paggi R.A."/>
            <person name="Detter J.C."/>
            <person name="Davenport K.W."/>
            <person name="Goodwin L.A."/>
            <person name="Kyrpides N."/>
            <person name="Tapia R."/>
            <person name="Pitluck S."/>
            <person name="Lucas S."/>
            <person name="Woyke T."/>
            <person name="Maupin-Furlow J.A."/>
        </authorList>
    </citation>
    <scope>NUCLEOTIDE SEQUENCE [LARGE SCALE GENOMIC DNA]</scope>
    <source>
        <strain evidence="1">ATCC 43099</strain>
        <strain evidence="3">ATCC 43099 / DSM 3394 / CCM 3739 / CIP 104546 / IAM 13178 / JCM 8861 / NBRC 102185 / NCIMB 2190 / MS3</strain>
    </source>
</reference>
<dbReference type="AlphaFoldDB" id="D3SWD8"/>
<reference evidence="1" key="4">
    <citation type="submission" date="2016-09" db="EMBL/GenBank/DDBJ databases">
        <authorList>
            <person name="Pfeiffer F."/>
        </authorList>
    </citation>
    <scope>NUCLEOTIDE SEQUENCE</scope>
    <source>
        <strain evidence="1">ATCC 43099</strain>
    </source>
</reference>
<evidence type="ECO:0000313" key="2">
    <source>
        <dbReference type="EMBL" id="ELY33785.1"/>
    </source>
</evidence>
<dbReference type="KEGG" id="nmg:Nmag_0133"/>
<dbReference type="STRING" id="547559.Nmag_0133"/>
<protein>
    <recommendedName>
        <fullName evidence="5">Thymidylate kinase</fullName>
    </recommendedName>
</protein>
<evidence type="ECO:0000313" key="1">
    <source>
        <dbReference type="EMBL" id="ADD03730.1"/>
    </source>
</evidence>
<dbReference type="EMBL" id="CP001932">
    <property type="protein sequence ID" value="ADD03730.1"/>
    <property type="molecule type" value="Genomic_DNA"/>
</dbReference>
<accession>D3SWD8</accession>
<dbReference type="eggNOG" id="arCOG01891">
    <property type="taxonomic scope" value="Archaea"/>
</dbReference>
<dbReference type="Proteomes" id="UP000001879">
    <property type="component" value="Chromosome"/>
</dbReference>
<dbReference type="Proteomes" id="UP000011543">
    <property type="component" value="Unassembled WGS sequence"/>
</dbReference>
<dbReference type="RefSeq" id="WP_004213516.1">
    <property type="nucleotide sequence ID" value="NC_013922.1"/>
</dbReference>
<keyword evidence="3" id="KW-1185">Reference proteome</keyword>
<name>D3SWD8_NATMM</name>
<sequence length="230" mass="25645">MTTVVEFVGLPGTGKTTLSRGVAKKLTTRGVHVTEPTYELETRSTVRRVALKSRTAAVGFGRYPSAGLSASRAVFNTDQQSLTDYIRVLFNLLYITGTITKRRSAGGACLLDQGVYQGIWSAGFRSHHKWAKILDRFDNILQRLSPDLIVFLEVDEATIADRLRKRSDGDTRFEPGTETFDRGRAGYERLKAHVQTGRDGPRSIVLKNKTREALQQNTTLVADEIQRIDS</sequence>
<reference evidence="3" key="1">
    <citation type="submission" date="2010-02" db="EMBL/GenBank/DDBJ databases">
        <title>Complete sequence of chromosome of Natrialba magadii ATCC 43099.</title>
        <authorList>
            <consortium name="US DOE Joint Genome Institute"/>
            <person name="Lucas S."/>
            <person name="Copeland A."/>
            <person name="Lapidus A."/>
            <person name="Cheng J.-F."/>
            <person name="Bruce D."/>
            <person name="Goodwin L."/>
            <person name="Pitluck S."/>
            <person name="Davenport K."/>
            <person name="Saunders E."/>
            <person name="Detter J.C."/>
            <person name="Han C."/>
            <person name="Tapia R."/>
            <person name="Land M."/>
            <person name="Hauser L."/>
            <person name="Kyrpides N."/>
            <person name="Mikhailova N."/>
            <person name="De Castro R.E."/>
            <person name="Maupin-Furlow J.A."/>
            <person name="Woyke T."/>
        </authorList>
    </citation>
    <scope>NUCLEOTIDE SEQUENCE [LARGE SCALE GENOMIC DNA]</scope>
    <source>
        <strain evidence="3">ATCC 43099 / DSM 3394 / CCM 3739 / CIP 104546 / IAM 13178 / JCM 8861 / NBRC 102185 / NCIMB 2190 / MS3</strain>
    </source>
</reference>
<proteinExistence type="predicted"/>
<gene>
    <name evidence="1" type="ordered locus">Nmag_0133</name>
    <name evidence="2" type="ORF">C500_01128</name>
</gene>
<dbReference type="SUPFAM" id="SSF52540">
    <property type="entry name" value="P-loop containing nucleoside triphosphate hydrolases"/>
    <property type="match status" value="1"/>
</dbReference>
<dbReference type="HOGENOM" id="CLU_1202647_0_0_2"/>
<dbReference type="EMBL" id="AOHS01000008">
    <property type="protein sequence ID" value="ELY33785.1"/>
    <property type="molecule type" value="Genomic_DNA"/>
</dbReference>
<dbReference type="GeneID" id="31795500"/>